<dbReference type="OrthoDB" id="1274115at2759"/>
<name>A0A371D067_9APHY</name>
<dbReference type="InterPro" id="IPR002347">
    <property type="entry name" value="SDR_fam"/>
</dbReference>
<gene>
    <name evidence="5" type="ORF">OH76DRAFT_1407514</name>
</gene>
<dbReference type="Pfam" id="PF00106">
    <property type="entry name" value="adh_short"/>
    <property type="match status" value="1"/>
</dbReference>
<dbReference type="PRINTS" id="PR00080">
    <property type="entry name" value="SDRFAMILY"/>
</dbReference>
<evidence type="ECO:0000256" key="1">
    <source>
        <dbReference type="ARBA" id="ARBA00006484"/>
    </source>
</evidence>
<keyword evidence="6" id="KW-1185">Reference proteome</keyword>
<evidence type="ECO:0000313" key="6">
    <source>
        <dbReference type="Proteomes" id="UP000256964"/>
    </source>
</evidence>
<evidence type="ECO:0000256" key="4">
    <source>
        <dbReference type="RuleBase" id="RU000363"/>
    </source>
</evidence>
<proteinExistence type="inferred from homology"/>
<sequence length="289" mass="30953">MSAAARVWMITGASSGLGLDMTCHVLQQGDIAVATVRKPEMLNNIKAQYGDSLLVLKVDVAVQQDIIDAFKKVQEVFGRLDVVVSNAGVSVLGEIEGTTDEAARAMFEVNFWGATHVLQEAVRFMREVNPPGKGGRIIQITSGTGIVGYPACGFYSASKHAMEGLTETLAKEVDPAWNIKVTAITLGAFRTNAVATGMVKLPPHPAYGNSASAASRRAILASLTDKMDPAFQMTGDTAKAAGVLYRLSELPSPPVRLVLNCVELARHKIAEFSKELEEYASWSEGLNLD</sequence>
<dbReference type="AlphaFoldDB" id="A0A371D067"/>
<dbReference type="InterPro" id="IPR020904">
    <property type="entry name" value="Sc_DH/Rdtase_CS"/>
</dbReference>
<accession>A0A371D067</accession>
<dbReference type="PANTHER" id="PTHR43976:SF16">
    <property type="entry name" value="SHORT-CHAIN DEHYDROGENASE_REDUCTASE FAMILY PROTEIN"/>
    <property type="match status" value="1"/>
</dbReference>
<evidence type="ECO:0000256" key="2">
    <source>
        <dbReference type="ARBA" id="ARBA00022857"/>
    </source>
</evidence>
<keyword evidence="2" id="KW-0521">NADP</keyword>
<dbReference type="PANTHER" id="PTHR43976">
    <property type="entry name" value="SHORT CHAIN DEHYDROGENASE"/>
    <property type="match status" value="1"/>
</dbReference>
<reference evidence="5 6" key="1">
    <citation type="journal article" date="2018" name="Biotechnol. Biofuels">
        <title>Integrative visual omics of the white-rot fungus Polyporus brumalis exposes the biotechnological potential of its oxidative enzymes for delignifying raw plant biomass.</title>
        <authorList>
            <person name="Miyauchi S."/>
            <person name="Rancon A."/>
            <person name="Drula E."/>
            <person name="Hage H."/>
            <person name="Chaduli D."/>
            <person name="Favel A."/>
            <person name="Grisel S."/>
            <person name="Henrissat B."/>
            <person name="Herpoel-Gimbert I."/>
            <person name="Ruiz-Duenas F.J."/>
            <person name="Chevret D."/>
            <person name="Hainaut M."/>
            <person name="Lin J."/>
            <person name="Wang M."/>
            <person name="Pangilinan J."/>
            <person name="Lipzen A."/>
            <person name="Lesage-Meessen L."/>
            <person name="Navarro D."/>
            <person name="Riley R."/>
            <person name="Grigoriev I.V."/>
            <person name="Zhou S."/>
            <person name="Raouche S."/>
            <person name="Rosso M.N."/>
        </authorList>
    </citation>
    <scope>NUCLEOTIDE SEQUENCE [LARGE SCALE GENOMIC DNA]</scope>
    <source>
        <strain evidence="5 6">BRFM 1820</strain>
    </source>
</reference>
<organism evidence="5 6">
    <name type="scientific">Lentinus brumalis</name>
    <dbReference type="NCBI Taxonomy" id="2498619"/>
    <lineage>
        <taxon>Eukaryota</taxon>
        <taxon>Fungi</taxon>
        <taxon>Dikarya</taxon>
        <taxon>Basidiomycota</taxon>
        <taxon>Agaricomycotina</taxon>
        <taxon>Agaricomycetes</taxon>
        <taxon>Polyporales</taxon>
        <taxon>Polyporaceae</taxon>
        <taxon>Lentinus</taxon>
    </lineage>
</organism>
<protein>
    <submittedName>
        <fullName evidence="5">NAD(P)-binding protein</fullName>
    </submittedName>
</protein>
<comment type="similarity">
    <text evidence="1 4">Belongs to the short-chain dehydrogenases/reductases (SDR) family.</text>
</comment>
<dbReference type="SUPFAM" id="SSF51735">
    <property type="entry name" value="NAD(P)-binding Rossmann-fold domains"/>
    <property type="match status" value="1"/>
</dbReference>
<dbReference type="GO" id="GO:0016491">
    <property type="term" value="F:oxidoreductase activity"/>
    <property type="evidence" value="ECO:0007669"/>
    <property type="project" value="UniProtKB-KW"/>
</dbReference>
<dbReference type="PRINTS" id="PR00081">
    <property type="entry name" value="GDHRDH"/>
</dbReference>
<dbReference type="Gene3D" id="3.40.50.720">
    <property type="entry name" value="NAD(P)-binding Rossmann-like Domain"/>
    <property type="match status" value="1"/>
</dbReference>
<dbReference type="CDD" id="cd05374">
    <property type="entry name" value="17beta-HSD-like_SDR_c"/>
    <property type="match status" value="1"/>
</dbReference>
<evidence type="ECO:0000313" key="5">
    <source>
        <dbReference type="EMBL" id="RDX45938.1"/>
    </source>
</evidence>
<dbReference type="STRING" id="139420.A0A371D067"/>
<dbReference type="PROSITE" id="PS00061">
    <property type="entry name" value="ADH_SHORT"/>
    <property type="match status" value="1"/>
</dbReference>
<dbReference type="Proteomes" id="UP000256964">
    <property type="component" value="Unassembled WGS sequence"/>
</dbReference>
<dbReference type="InterPro" id="IPR051911">
    <property type="entry name" value="SDR_oxidoreductase"/>
</dbReference>
<dbReference type="EMBL" id="KZ857432">
    <property type="protein sequence ID" value="RDX45938.1"/>
    <property type="molecule type" value="Genomic_DNA"/>
</dbReference>
<keyword evidence="3" id="KW-0560">Oxidoreductase</keyword>
<dbReference type="InterPro" id="IPR036291">
    <property type="entry name" value="NAD(P)-bd_dom_sf"/>
</dbReference>
<evidence type="ECO:0000256" key="3">
    <source>
        <dbReference type="ARBA" id="ARBA00023002"/>
    </source>
</evidence>